<feature type="coiled-coil region" evidence="1">
    <location>
        <begin position="10"/>
        <end position="114"/>
    </location>
</feature>
<dbReference type="GeneID" id="54302059"/>
<gene>
    <name evidence="2" type="ORF">K452DRAFT_322836</name>
</gene>
<keyword evidence="1" id="KW-0175">Coiled coil</keyword>
<organism evidence="2 3">
    <name type="scientific">Aplosporella prunicola CBS 121167</name>
    <dbReference type="NCBI Taxonomy" id="1176127"/>
    <lineage>
        <taxon>Eukaryota</taxon>
        <taxon>Fungi</taxon>
        <taxon>Dikarya</taxon>
        <taxon>Ascomycota</taxon>
        <taxon>Pezizomycotina</taxon>
        <taxon>Dothideomycetes</taxon>
        <taxon>Dothideomycetes incertae sedis</taxon>
        <taxon>Botryosphaeriales</taxon>
        <taxon>Aplosporellaceae</taxon>
        <taxon>Aplosporella</taxon>
    </lineage>
</organism>
<evidence type="ECO:0000313" key="2">
    <source>
        <dbReference type="EMBL" id="KAF2135815.1"/>
    </source>
</evidence>
<dbReference type="Proteomes" id="UP000799438">
    <property type="component" value="Unassembled WGS sequence"/>
</dbReference>
<dbReference type="AlphaFoldDB" id="A0A6A6AXW3"/>
<evidence type="ECO:0000313" key="3">
    <source>
        <dbReference type="Proteomes" id="UP000799438"/>
    </source>
</evidence>
<sequence>MSVTNNSTPMPALISELEEWKEKCRQLERENEQLRQKNEAEATAREQEQVINVAQAIEIVDLKDELKQAKSQMVAYEAWQTRYHDLQLQHNVVMSRLNEIVETHRRNITEASKKTIANLTKDVAHWKGMYERAQKVLSRLIHRDILTDARLDTLKWLYKELSTNPRSMYFATTLAAQFAEDPRKFLDTCSTAAFLADDTNLIRYVRNTRAALHNIRPGYRLSIQGQDPDNWLVEGKWPWSYVNPEDAGKVEELRGLVSDPRFIPMRSHRIVHLHRLLLRRNSDVV</sequence>
<accession>A0A6A6AXW3</accession>
<dbReference type="EMBL" id="ML995550">
    <property type="protein sequence ID" value="KAF2135815.1"/>
    <property type="molecule type" value="Genomic_DNA"/>
</dbReference>
<reference evidence="2" key="1">
    <citation type="journal article" date="2020" name="Stud. Mycol.">
        <title>101 Dothideomycetes genomes: a test case for predicting lifestyles and emergence of pathogens.</title>
        <authorList>
            <person name="Haridas S."/>
            <person name="Albert R."/>
            <person name="Binder M."/>
            <person name="Bloem J."/>
            <person name="Labutti K."/>
            <person name="Salamov A."/>
            <person name="Andreopoulos B."/>
            <person name="Baker S."/>
            <person name="Barry K."/>
            <person name="Bills G."/>
            <person name="Bluhm B."/>
            <person name="Cannon C."/>
            <person name="Castanera R."/>
            <person name="Culley D."/>
            <person name="Daum C."/>
            <person name="Ezra D."/>
            <person name="Gonzalez J."/>
            <person name="Henrissat B."/>
            <person name="Kuo A."/>
            <person name="Liang C."/>
            <person name="Lipzen A."/>
            <person name="Lutzoni F."/>
            <person name="Magnuson J."/>
            <person name="Mondo S."/>
            <person name="Nolan M."/>
            <person name="Ohm R."/>
            <person name="Pangilinan J."/>
            <person name="Park H.-J."/>
            <person name="Ramirez L."/>
            <person name="Alfaro M."/>
            <person name="Sun H."/>
            <person name="Tritt A."/>
            <person name="Yoshinaga Y."/>
            <person name="Zwiers L.-H."/>
            <person name="Turgeon B."/>
            <person name="Goodwin S."/>
            <person name="Spatafora J."/>
            <person name="Crous P."/>
            <person name="Grigoriev I."/>
        </authorList>
    </citation>
    <scope>NUCLEOTIDE SEQUENCE</scope>
    <source>
        <strain evidence="2">CBS 121167</strain>
    </source>
</reference>
<keyword evidence="3" id="KW-1185">Reference proteome</keyword>
<evidence type="ECO:0000256" key="1">
    <source>
        <dbReference type="SAM" id="Coils"/>
    </source>
</evidence>
<name>A0A6A6AXW3_9PEZI</name>
<dbReference type="RefSeq" id="XP_033391533.1">
    <property type="nucleotide sequence ID" value="XM_033544563.1"/>
</dbReference>
<proteinExistence type="predicted"/>
<protein>
    <submittedName>
        <fullName evidence="2">Uncharacterized protein</fullName>
    </submittedName>
</protein>